<sequence>MGSDAGSCGGVGSGSVCSWVAGSRGWPPKYDVEAHDGDWVRVMLVLLMMVVAVDRGGSARL</sequence>
<evidence type="ECO:0000313" key="3">
    <source>
        <dbReference type="Proteomes" id="UP001140949"/>
    </source>
</evidence>
<comment type="caution">
    <text evidence="1">The sequence shown here is derived from an EMBL/GenBank/DDBJ whole genome shotgun (WGS) entry which is preliminary data.</text>
</comment>
<protein>
    <submittedName>
        <fullName evidence="1">Formin-like protein 6</fullName>
    </submittedName>
</protein>
<keyword evidence="3" id="KW-1185">Reference proteome</keyword>
<organism evidence="1 3">
    <name type="scientific">Iris pallida</name>
    <name type="common">Sweet iris</name>
    <dbReference type="NCBI Taxonomy" id="29817"/>
    <lineage>
        <taxon>Eukaryota</taxon>
        <taxon>Viridiplantae</taxon>
        <taxon>Streptophyta</taxon>
        <taxon>Embryophyta</taxon>
        <taxon>Tracheophyta</taxon>
        <taxon>Spermatophyta</taxon>
        <taxon>Magnoliopsida</taxon>
        <taxon>Liliopsida</taxon>
        <taxon>Asparagales</taxon>
        <taxon>Iridaceae</taxon>
        <taxon>Iridoideae</taxon>
        <taxon>Irideae</taxon>
        <taxon>Iris</taxon>
    </lineage>
</organism>
<dbReference type="AlphaFoldDB" id="A0AAX6HB11"/>
<proteinExistence type="predicted"/>
<evidence type="ECO:0000313" key="2">
    <source>
        <dbReference type="EMBL" id="KAJ6838485.1"/>
    </source>
</evidence>
<gene>
    <name evidence="2" type="ORF">M6B38_320270</name>
    <name evidence="1" type="ORF">M6B38_322925</name>
</gene>
<accession>A0AAX6HB11</accession>
<evidence type="ECO:0000313" key="1">
    <source>
        <dbReference type="EMBL" id="KAJ6837787.1"/>
    </source>
</evidence>
<dbReference type="Proteomes" id="UP001140949">
    <property type="component" value="Unassembled WGS sequence"/>
</dbReference>
<reference evidence="1" key="1">
    <citation type="journal article" date="2023" name="GigaByte">
        <title>Genome assembly of the bearded iris, Iris pallida Lam.</title>
        <authorList>
            <person name="Bruccoleri R.E."/>
            <person name="Oakeley E.J."/>
            <person name="Faust A.M.E."/>
            <person name="Altorfer M."/>
            <person name="Dessus-Babus S."/>
            <person name="Burckhardt D."/>
            <person name="Oertli M."/>
            <person name="Naumann U."/>
            <person name="Petersen F."/>
            <person name="Wong J."/>
        </authorList>
    </citation>
    <scope>NUCLEOTIDE SEQUENCE</scope>
    <source>
        <strain evidence="1">GSM-AAB239-AS_SAM_17_03QT</strain>
    </source>
</reference>
<reference evidence="1" key="2">
    <citation type="submission" date="2023-04" db="EMBL/GenBank/DDBJ databases">
        <authorList>
            <person name="Bruccoleri R.E."/>
            <person name="Oakeley E.J."/>
            <person name="Faust A.-M."/>
            <person name="Dessus-Babus S."/>
            <person name="Altorfer M."/>
            <person name="Burckhardt D."/>
            <person name="Oertli M."/>
            <person name="Naumann U."/>
            <person name="Petersen F."/>
            <person name="Wong J."/>
        </authorList>
    </citation>
    <scope>NUCLEOTIDE SEQUENCE</scope>
    <source>
        <strain evidence="1">GSM-AAB239-AS_SAM_17_03QT</strain>
        <tissue evidence="1">Leaf</tissue>
    </source>
</reference>
<name>A0AAX6HB11_IRIPA</name>
<dbReference type="EMBL" id="JANAVB010010727">
    <property type="protein sequence ID" value="KAJ6838485.1"/>
    <property type="molecule type" value="Genomic_DNA"/>
</dbReference>
<dbReference type="EMBL" id="JANAVB010011199">
    <property type="protein sequence ID" value="KAJ6837787.1"/>
    <property type="molecule type" value="Genomic_DNA"/>
</dbReference>